<dbReference type="GO" id="GO:0019825">
    <property type="term" value="F:oxygen binding"/>
    <property type="evidence" value="ECO:0007669"/>
    <property type="project" value="InterPro"/>
</dbReference>
<dbReference type="GeneID" id="9685509"/>
<dbReference type="PROSITE" id="PS00018">
    <property type="entry name" value="EF_HAND_1"/>
    <property type="match status" value="1"/>
</dbReference>
<proteinExistence type="predicted"/>
<feature type="region of interest" description="Disordered" evidence="2">
    <location>
        <begin position="388"/>
        <end position="482"/>
    </location>
</feature>
<dbReference type="Gene3D" id="1.10.238.10">
    <property type="entry name" value="EF-hand"/>
    <property type="match status" value="1"/>
</dbReference>
<sequence>MRTFPYHDSIRKAHSPGIHACDWSVDFPGVIPTRLSFIFFHAARIVFFPFRDRPCNRRAITSLPRVNADQNPSGAYQPPSLAMGAESAPIVQQPTFKFSDAEKKKIRSVFDKCDADKNGVVSLEELMNAVTGSSSIAETLGIPPDVAKGTDNGLKDLFLSLDVDGSAGLDPDEFAQFFAERQEILMFLPEDGDEARNDLVQEQWKKAFFFPNKDKFASILAGIMHPPAMDACVEGLDDQCKLPPQLKPFGYYAYTVGLPIERFEEAGKELRALVKQLVVEKGGAYDDASEAAWTSVWSLFVGIMKRGYRDAQADAKVAAAANVEAAKAAEKAKADEKAAAEAAAKEAKNAADKAGTEEAKAAAEAAAKAAEAKAAEAKAAAEAIKAAEEDKKKKEKEAAAAEKEKAAEEAAAKKRREELAKKKEAEKKAREAELAKMSPEDRAAAEAADKAAEEARIKAKQEKLERKASERKRADAGCCVVM</sequence>
<dbReference type="OMA" id="HANEIHP"/>
<dbReference type="CDD" id="cd00051">
    <property type="entry name" value="EFh"/>
    <property type="match status" value="1"/>
</dbReference>
<keyword evidence="1" id="KW-0106">Calcium</keyword>
<dbReference type="InterPro" id="IPR011992">
    <property type="entry name" value="EF-hand-dom_pair"/>
</dbReference>
<dbReference type="GO" id="GO:0005509">
    <property type="term" value="F:calcium ion binding"/>
    <property type="evidence" value="ECO:0007669"/>
    <property type="project" value="InterPro"/>
</dbReference>
<evidence type="ECO:0000256" key="2">
    <source>
        <dbReference type="SAM" id="MobiDB-lite"/>
    </source>
</evidence>
<evidence type="ECO:0000313" key="5">
    <source>
        <dbReference type="Proteomes" id="UP000001876"/>
    </source>
</evidence>
<keyword evidence="5" id="KW-1185">Reference proteome</keyword>
<dbReference type="SUPFAM" id="SSF46458">
    <property type="entry name" value="Globin-like"/>
    <property type="match status" value="1"/>
</dbReference>
<protein>
    <submittedName>
        <fullName evidence="4">Predicted protein</fullName>
    </submittedName>
</protein>
<evidence type="ECO:0000313" key="4">
    <source>
        <dbReference type="EMBL" id="EEH55736.1"/>
    </source>
</evidence>
<accession>C1MVN8</accession>
<dbReference type="SUPFAM" id="SSF47473">
    <property type="entry name" value="EF-hand"/>
    <property type="match status" value="1"/>
</dbReference>
<gene>
    <name evidence="4" type="ORF">MICPUCDRAFT_65430</name>
</gene>
<dbReference type="Pfam" id="PF13499">
    <property type="entry name" value="EF-hand_7"/>
    <property type="match status" value="1"/>
</dbReference>
<dbReference type="PROSITE" id="PS50222">
    <property type="entry name" value="EF_HAND_2"/>
    <property type="match status" value="2"/>
</dbReference>
<dbReference type="RefSeq" id="XP_003059784.1">
    <property type="nucleotide sequence ID" value="XM_003059738.1"/>
</dbReference>
<dbReference type="Gene3D" id="1.10.490.10">
    <property type="entry name" value="Globins"/>
    <property type="match status" value="1"/>
</dbReference>
<dbReference type="GO" id="GO:0020037">
    <property type="term" value="F:heme binding"/>
    <property type="evidence" value="ECO:0007669"/>
    <property type="project" value="InterPro"/>
</dbReference>
<evidence type="ECO:0000256" key="1">
    <source>
        <dbReference type="ARBA" id="ARBA00022837"/>
    </source>
</evidence>
<reference evidence="4 5" key="1">
    <citation type="journal article" date="2009" name="Science">
        <title>Green evolution and dynamic adaptations revealed by genomes of the marine picoeukaryotes Micromonas.</title>
        <authorList>
            <person name="Worden A.Z."/>
            <person name="Lee J.H."/>
            <person name="Mock T."/>
            <person name="Rouze P."/>
            <person name="Simmons M.P."/>
            <person name="Aerts A.L."/>
            <person name="Allen A.E."/>
            <person name="Cuvelier M.L."/>
            <person name="Derelle E."/>
            <person name="Everett M.V."/>
            <person name="Foulon E."/>
            <person name="Grimwood J."/>
            <person name="Gundlach H."/>
            <person name="Henrissat B."/>
            <person name="Napoli C."/>
            <person name="McDonald S.M."/>
            <person name="Parker M.S."/>
            <person name="Rombauts S."/>
            <person name="Salamov A."/>
            <person name="Von Dassow P."/>
            <person name="Badger J.H."/>
            <person name="Coutinho P.M."/>
            <person name="Demir E."/>
            <person name="Dubchak I."/>
            <person name="Gentemann C."/>
            <person name="Eikrem W."/>
            <person name="Gready J.E."/>
            <person name="John U."/>
            <person name="Lanier W."/>
            <person name="Lindquist E.A."/>
            <person name="Lucas S."/>
            <person name="Mayer K.F."/>
            <person name="Moreau H."/>
            <person name="Not F."/>
            <person name="Otillar R."/>
            <person name="Panaud O."/>
            <person name="Pangilinan J."/>
            <person name="Paulsen I."/>
            <person name="Piegu B."/>
            <person name="Poliakov A."/>
            <person name="Robbens S."/>
            <person name="Schmutz J."/>
            <person name="Toulza E."/>
            <person name="Wyss T."/>
            <person name="Zelensky A."/>
            <person name="Zhou K."/>
            <person name="Armbrust E.V."/>
            <person name="Bhattacharya D."/>
            <person name="Goodenough U.W."/>
            <person name="Van de Peer Y."/>
            <person name="Grigoriev I.V."/>
        </authorList>
    </citation>
    <scope>NUCLEOTIDE SEQUENCE [LARGE SCALE GENOMIC DNA]</scope>
    <source>
        <strain evidence="4 5">CCMP1545</strain>
    </source>
</reference>
<dbReference type="KEGG" id="mpp:MICPUCDRAFT_65430"/>
<dbReference type="InterPro" id="IPR002048">
    <property type="entry name" value="EF_hand_dom"/>
</dbReference>
<evidence type="ECO:0000259" key="3">
    <source>
        <dbReference type="PROSITE" id="PS50222"/>
    </source>
</evidence>
<feature type="domain" description="EF-hand" evidence="3">
    <location>
        <begin position="149"/>
        <end position="184"/>
    </location>
</feature>
<dbReference type="Proteomes" id="UP000001876">
    <property type="component" value="Unassembled WGS sequence"/>
</dbReference>
<name>C1MVN8_MICPC</name>
<organism evidence="5">
    <name type="scientific">Micromonas pusilla (strain CCMP1545)</name>
    <name type="common">Picoplanktonic green alga</name>
    <dbReference type="NCBI Taxonomy" id="564608"/>
    <lineage>
        <taxon>Eukaryota</taxon>
        <taxon>Viridiplantae</taxon>
        <taxon>Chlorophyta</taxon>
        <taxon>Mamiellophyceae</taxon>
        <taxon>Mamiellales</taxon>
        <taxon>Mamiellaceae</taxon>
        <taxon>Micromonas</taxon>
    </lineage>
</organism>
<dbReference type="AlphaFoldDB" id="C1MVN8"/>
<feature type="compositionally biased region" description="Basic and acidic residues" evidence="2">
    <location>
        <begin position="388"/>
        <end position="475"/>
    </location>
</feature>
<dbReference type="InterPro" id="IPR018247">
    <property type="entry name" value="EF_Hand_1_Ca_BS"/>
</dbReference>
<dbReference type="InterPro" id="IPR009050">
    <property type="entry name" value="Globin-like_sf"/>
</dbReference>
<feature type="domain" description="EF-hand" evidence="3">
    <location>
        <begin position="101"/>
        <end position="136"/>
    </location>
</feature>
<dbReference type="InterPro" id="IPR012292">
    <property type="entry name" value="Globin/Proto"/>
</dbReference>
<dbReference type="EMBL" id="GG663741">
    <property type="protein sequence ID" value="EEH55736.1"/>
    <property type="molecule type" value="Genomic_DNA"/>
</dbReference>
<dbReference type="OrthoDB" id="503474at2759"/>
<dbReference type="SMART" id="SM00054">
    <property type="entry name" value="EFh"/>
    <property type="match status" value="2"/>
</dbReference>